<name>A0A821YCM6_9BILA</name>
<accession>A0A821YCM6</accession>
<organism evidence="1 2">
    <name type="scientific">Rotaria socialis</name>
    <dbReference type="NCBI Taxonomy" id="392032"/>
    <lineage>
        <taxon>Eukaryota</taxon>
        <taxon>Metazoa</taxon>
        <taxon>Spiralia</taxon>
        <taxon>Gnathifera</taxon>
        <taxon>Rotifera</taxon>
        <taxon>Eurotatoria</taxon>
        <taxon>Bdelloidea</taxon>
        <taxon>Philodinida</taxon>
        <taxon>Philodinidae</taxon>
        <taxon>Rotaria</taxon>
    </lineage>
</organism>
<protein>
    <submittedName>
        <fullName evidence="1">Uncharacterized protein</fullName>
    </submittedName>
</protein>
<comment type="caution">
    <text evidence="1">The sequence shown here is derived from an EMBL/GenBank/DDBJ whole genome shotgun (WGS) entry which is preliminary data.</text>
</comment>
<dbReference type="Proteomes" id="UP000663838">
    <property type="component" value="Unassembled WGS sequence"/>
</dbReference>
<feature type="non-terminal residue" evidence="1">
    <location>
        <position position="115"/>
    </location>
</feature>
<feature type="non-terminal residue" evidence="1">
    <location>
        <position position="1"/>
    </location>
</feature>
<dbReference type="EMBL" id="CAJOBS010015048">
    <property type="protein sequence ID" value="CAF4955989.1"/>
    <property type="molecule type" value="Genomic_DNA"/>
</dbReference>
<sequence length="115" mass="12962">SEVRYADNPLNEKSSTGQPGRLFRVSEIGCLKYTRDAQSSFINLLFPSTKGYSVQVCIQSNGTKQITVLNLRGNQVALYVYTNMGNNLLTTYEYNDEDRLIKVLPPAYHAHRDIG</sequence>
<evidence type="ECO:0000313" key="2">
    <source>
        <dbReference type="Proteomes" id="UP000663838"/>
    </source>
</evidence>
<proteinExistence type="predicted"/>
<gene>
    <name evidence="1" type="ORF">TOA249_LOCUS34074</name>
</gene>
<evidence type="ECO:0000313" key="1">
    <source>
        <dbReference type="EMBL" id="CAF4955989.1"/>
    </source>
</evidence>
<dbReference type="AlphaFoldDB" id="A0A821YCM6"/>
<reference evidence="1" key="1">
    <citation type="submission" date="2021-02" db="EMBL/GenBank/DDBJ databases">
        <authorList>
            <person name="Nowell W R."/>
        </authorList>
    </citation>
    <scope>NUCLEOTIDE SEQUENCE</scope>
</reference>